<comment type="caution">
    <text evidence="1">The sequence shown here is derived from an EMBL/GenBank/DDBJ whole genome shotgun (WGS) entry which is preliminary data.</text>
</comment>
<dbReference type="GO" id="GO:0044877">
    <property type="term" value="F:protein-containing complex binding"/>
    <property type="evidence" value="ECO:0007669"/>
    <property type="project" value="TreeGrafter"/>
</dbReference>
<organism evidence="1 2">
    <name type="scientific">Aromia moschata</name>
    <dbReference type="NCBI Taxonomy" id="1265417"/>
    <lineage>
        <taxon>Eukaryota</taxon>
        <taxon>Metazoa</taxon>
        <taxon>Ecdysozoa</taxon>
        <taxon>Arthropoda</taxon>
        <taxon>Hexapoda</taxon>
        <taxon>Insecta</taxon>
        <taxon>Pterygota</taxon>
        <taxon>Neoptera</taxon>
        <taxon>Endopterygota</taxon>
        <taxon>Coleoptera</taxon>
        <taxon>Polyphaga</taxon>
        <taxon>Cucujiformia</taxon>
        <taxon>Chrysomeloidea</taxon>
        <taxon>Cerambycidae</taxon>
        <taxon>Cerambycinae</taxon>
        <taxon>Callichromatini</taxon>
        <taxon>Aromia</taxon>
    </lineage>
</organism>
<dbReference type="AlphaFoldDB" id="A0AAV8YFR9"/>
<proteinExistence type="predicted"/>
<dbReference type="InterPro" id="IPR050866">
    <property type="entry name" value="CNG_cation_channel"/>
</dbReference>
<dbReference type="GO" id="GO:0005223">
    <property type="term" value="F:intracellularly cGMP-activated cation channel activity"/>
    <property type="evidence" value="ECO:0007669"/>
    <property type="project" value="TreeGrafter"/>
</dbReference>
<protein>
    <submittedName>
        <fullName evidence="1">Uncharacterized protein</fullName>
    </submittedName>
</protein>
<keyword evidence="2" id="KW-1185">Reference proteome</keyword>
<evidence type="ECO:0000313" key="1">
    <source>
        <dbReference type="EMBL" id="KAJ8950515.1"/>
    </source>
</evidence>
<dbReference type="Proteomes" id="UP001162162">
    <property type="component" value="Unassembled WGS sequence"/>
</dbReference>
<dbReference type="PANTHER" id="PTHR45638:SF1">
    <property type="entry name" value="CYCLIC NUCLEOTIDE-GATED ION CHANNEL SUBUNIT B, ISOFORM A"/>
    <property type="match status" value="1"/>
</dbReference>
<evidence type="ECO:0000313" key="2">
    <source>
        <dbReference type="Proteomes" id="UP001162162"/>
    </source>
</evidence>
<dbReference type="GO" id="GO:0030553">
    <property type="term" value="F:cGMP binding"/>
    <property type="evidence" value="ECO:0007669"/>
    <property type="project" value="TreeGrafter"/>
</dbReference>
<name>A0AAV8YFR9_9CUCU</name>
<dbReference type="PANTHER" id="PTHR45638">
    <property type="entry name" value="CYCLIC NUCLEOTIDE-GATED CATION CHANNEL SUBUNIT A"/>
    <property type="match status" value="1"/>
</dbReference>
<dbReference type="GO" id="GO:0005886">
    <property type="term" value="C:plasma membrane"/>
    <property type="evidence" value="ECO:0007669"/>
    <property type="project" value="TreeGrafter"/>
</dbReference>
<sequence>MLRRSYGHSNLFVLSKADLNAALSHYPEAQELLNKKAKMLMKKNAALERKHNAMIVINNPSSPERQAKLLEAVLQVMPPDSKTNRLLRYGSRWQPKSHPENEKFKYRNSLPIITTDEGIDKKGSSQGYRSSYFELSQYITVKVVNYIRT</sequence>
<gene>
    <name evidence="1" type="ORF">NQ318_015259</name>
</gene>
<dbReference type="GO" id="GO:0017071">
    <property type="term" value="C:intracellular cyclic nucleotide activated cation channel complex"/>
    <property type="evidence" value="ECO:0007669"/>
    <property type="project" value="TreeGrafter"/>
</dbReference>
<dbReference type="GO" id="GO:0005222">
    <property type="term" value="F:intracellularly cAMP-activated cation channel activity"/>
    <property type="evidence" value="ECO:0007669"/>
    <property type="project" value="TreeGrafter"/>
</dbReference>
<dbReference type="EMBL" id="JAPWTK010000099">
    <property type="protein sequence ID" value="KAJ8950515.1"/>
    <property type="molecule type" value="Genomic_DNA"/>
</dbReference>
<accession>A0AAV8YFR9</accession>
<reference evidence="1" key="1">
    <citation type="journal article" date="2023" name="Insect Mol. Biol.">
        <title>Genome sequencing provides insights into the evolution of gene families encoding plant cell wall-degrading enzymes in longhorned beetles.</title>
        <authorList>
            <person name="Shin N.R."/>
            <person name="Okamura Y."/>
            <person name="Kirsch R."/>
            <person name="Pauchet Y."/>
        </authorList>
    </citation>
    <scope>NUCLEOTIDE SEQUENCE</scope>
    <source>
        <strain evidence="1">AMC_N1</strain>
    </source>
</reference>